<dbReference type="AlphaFoldDB" id="A0A9W6KTQ5"/>
<keyword evidence="5 7" id="KW-1133">Transmembrane helix</keyword>
<dbReference type="RefSeq" id="WP_261959070.1">
    <property type="nucleotide sequence ID" value="NZ_BAAAXA010000001.1"/>
</dbReference>
<keyword evidence="4 7" id="KW-0812">Transmembrane</keyword>
<keyword evidence="3" id="KW-1003">Cell membrane</keyword>
<dbReference type="GO" id="GO:0055085">
    <property type="term" value="P:transmembrane transport"/>
    <property type="evidence" value="ECO:0007669"/>
    <property type="project" value="InterPro"/>
</dbReference>
<feature type="transmembrane region" description="Helical" evidence="7">
    <location>
        <begin position="247"/>
        <end position="275"/>
    </location>
</feature>
<proteinExistence type="inferred from homology"/>
<reference evidence="9" key="2">
    <citation type="submission" date="2023-01" db="EMBL/GenBank/DDBJ databases">
        <authorList>
            <person name="Sun Q."/>
            <person name="Evtushenko L."/>
        </authorList>
    </citation>
    <scope>NUCLEOTIDE SEQUENCE</scope>
    <source>
        <strain evidence="9">VKM Ac-1321</strain>
    </source>
</reference>
<dbReference type="InterPro" id="IPR035906">
    <property type="entry name" value="MetI-like_sf"/>
</dbReference>
<feature type="transmembrane region" description="Helical" evidence="7">
    <location>
        <begin position="57"/>
        <end position="79"/>
    </location>
</feature>
<evidence type="ECO:0000256" key="6">
    <source>
        <dbReference type="ARBA" id="ARBA00023136"/>
    </source>
</evidence>
<comment type="subcellular location">
    <subcellularLocation>
        <location evidence="1 7">Cell membrane</location>
        <topology evidence="1 7">Multi-pass membrane protein</topology>
    </subcellularLocation>
</comment>
<dbReference type="EMBL" id="BSFP01000083">
    <property type="protein sequence ID" value="GLL07042.1"/>
    <property type="molecule type" value="Genomic_DNA"/>
</dbReference>
<evidence type="ECO:0000256" key="3">
    <source>
        <dbReference type="ARBA" id="ARBA00022475"/>
    </source>
</evidence>
<evidence type="ECO:0000259" key="8">
    <source>
        <dbReference type="PROSITE" id="PS50928"/>
    </source>
</evidence>
<dbReference type="PANTHER" id="PTHR30193:SF42">
    <property type="entry name" value="ABC TRANSPORTER PERMEASE PROTEIN"/>
    <property type="match status" value="1"/>
</dbReference>
<evidence type="ECO:0000256" key="2">
    <source>
        <dbReference type="ARBA" id="ARBA00022448"/>
    </source>
</evidence>
<name>A0A9W6KTQ5_9ACTN</name>
<organism evidence="9 10">
    <name type="scientific">Dactylosporangium matsuzakiense</name>
    <dbReference type="NCBI Taxonomy" id="53360"/>
    <lineage>
        <taxon>Bacteria</taxon>
        <taxon>Bacillati</taxon>
        <taxon>Actinomycetota</taxon>
        <taxon>Actinomycetes</taxon>
        <taxon>Micromonosporales</taxon>
        <taxon>Micromonosporaceae</taxon>
        <taxon>Dactylosporangium</taxon>
    </lineage>
</organism>
<dbReference type="Proteomes" id="UP001143480">
    <property type="component" value="Unassembled WGS sequence"/>
</dbReference>
<evidence type="ECO:0000313" key="10">
    <source>
        <dbReference type="Proteomes" id="UP001143480"/>
    </source>
</evidence>
<evidence type="ECO:0000256" key="4">
    <source>
        <dbReference type="ARBA" id="ARBA00022692"/>
    </source>
</evidence>
<dbReference type="InterPro" id="IPR051393">
    <property type="entry name" value="ABC_transporter_permease"/>
</dbReference>
<evidence type="ECO:0000256" key="1">
    <source>
        <dbReference type="ARBA" id="ARBA00004651"/>
    </source>
</evidence>
<comment type="caution">
    <text evidence="9">The sequence shown here is derived from an EMBL/GenBank/DDBJ whole genome shotgun (WGS) entry which is preliminary data.</text>
</comment>
<dbReference type="Pfam" id="PF00528">
    <property type="entry name" value="BPD_transp_1"/>
    <property type="match status" value="1"/>
</dbReference>
<keyword evidence="2 7" id="KW-0813">Transport</keyword>
<dbReference type="PANTHER" id="PTHR30193">
    <property type="entry name" value="ABC TRANSPORTER PERMEASE PROTEIN"/>
    <property type="match status" value="1"/>
</dbReference>
<feature type="transmembrane region" description="Helical" evidence="7">
    <location>
        <begin position="206"/>
        <end position="227"/>
    </location>
</feature>
<protein>
    <submittedName>
        <fullName evidence="9">ABC transporter permease</fullName>
    </submittedName>
</protein>
<feature type="transmembrane region" description="Helical" evidence="7">
    <location>
        <begin position="147"/>
        <end position="170"/>
    </location>
</feature>
<reference evidence="9" key="1">
    <citation type="journal article" date="2014" name="Int. J. Syst. Evol. Microbiol.">
        <title>Complete genome sequence of Corynebacterium casei LMG S-19264T (=DSM 44701T), isolated from a smear-ripened cheese.</title>
        <authorList>
            <consortium name="US DOE Joint Genome Institute (JGI-PGF)"/>
            <person name="Walter F."/>
            <person name="Albersmeier A."/>
            <person name="Kalinowski J."/>
            <person name="Ruckert C."/>
        </authorList>
    </citation>
    <scope>NUCLEOTIDE SEQUENCE</scope>
    <source>
        <strain evidence="9">VKM Ac-1321</strain>
    </source>
</reference>
<dbReference type="Gene3D" id="1.10.3720.10">
    <property type="entry name" value="MetI-like"/>
    <property type="match status" value="1"/>
</dbReference>
<accession>A0A9W6KTQ5</accession>
<dbReference type="CDD" id="cd06261">
    <property type="entry name" value="TM_PBP2"/>
    <property type="match status" value="1"/>
</dbReference>
<dbReference type="GO" id="GO:0005886">
    <property type="term" value="C:plasma membrane"/>
    <property type="evidence" value="ECO:0007669"/>
    <property type="project" value="UniProtKB-SubCell"/>
</dbReference>
<keyword evidence="10" id="KW-1185">Reference proteome</keyword>
<evidence type="ECO:0000256" key="7">
    <source>
        <dbReference type="RuleBase" id="RU363032"/>
    </source>
</evidence>
<evidence type="ECO:0000256" key="5">
    <source>
        <dbReference type="ARBA" id="ARBA00022989"/>
    </source>
</evidence>
<comment type="similarity">
    <text evidence="7">Belongs to the binding-protein-dependent transport system permease family.</text>
</comment>
<feature type="domain" description="ABC transmembrane type-1" evidence="8">
    <location>
        <begin position="54"/>
        <end position="274"/>
    </location>
</feature>
<dbReference type="PROSITE" id="PS50928">
    <property type="entry name" value="ABC_TM1"/>
    <property type="match status" value="1"/>
</dbReference>
<gene>
    <name evidence="9" type="ORF">GCM10017581_087930</name>
</gene>
<evidence type="ECO:0000313" key="9">
    <source>
        <dbReference type="EMBL" id="GLL07042.1"/>
    </source>
</evidence>
<keyword evidence="6 7" id="KW-0472">Membrane</keyword>
<dbReference type="InterPro" id="IPR000515">
    <property type="entry name" value="MetI-like"/>
</dbReference>
<sequence length="280" mass="30795">MIPGLLLVGLVVAVPLLMTVGTSFTEWSGVGTPRWTGLDNYDRLLHDDRFWLSFKNIAFMIVAMAVVPTLLGLFLAALLFDYVAPRLGGRTARALRSGFYLPQVLPLAVTGIVWSWILNPNYGVLNSILDRVGLGVLARNWLGDERYALYTVMAVMVWVQIGYPVVMFMAGLQRVDPEQYEAASLDGAGWWQRFTRIAVHQIRPEIGVVLITTTIAALKVFAQIFVLTGGGPGGSTMVPSYFAWQQYFGSVNVGYASAISTVLAVLIVALTFAFIRVQTR</sequence>
<feature type="transmembrane region" description="Helical" evidence="7">
    <location>
        <begin position="99"/>
        <end position="117"/>
    </location>
</feature>
<dbReference type="SUPFAM" id="SSF161098">
    <property type="entry name" value="MetI-like"/>
    <property type="match status" value="1"/>
</dbReference>